<dbReference type="Gene3D" id="1.20.1600.10">
    <property type="entry name" value="Outer membrane efflux proteins (OEP)"/>
    <property type="match status" value="1"/>
</dbReference>
<dbReference type="GO" id="GO:1990281">
    <property type="term" value="C:efflux pump complex"/>
    <property type="evidence" value="ECO:0007669"/>
    <property type="project" value="TreeGrafter"/>
</dbReference>
<feature type="non-terminal residue" evidence="7">
    <location>
        <position position="1"/>
    </location>
</feature>
<evidence type="ECO:0000256" key="1">
    <source>
        <dbReference type="ARBA" id="ARBA00004442"/>
    </source>
</evidence>
<accession>A0A3B0UAE6</accession>
<keyword evidence="6" id="KW-0998">Cell outer membrane</keyword>
<dbReference type="SUPFAM" id="SSF56954">
    <property type="entry name" value="Outer membrane efflux proteins (OEP)"/>
    <property type="match status" value="1"/>
</dbReference>
<protein>
    <submittedName>
        <fullName evidence="7">Outer membrane protein TolC, putative</fullName>
    </submittedName>
</protein>
<dbReference type="Pfam" id="PF02321">
    <property type="entry name" value="OEP"/>
    <property type="match status" value="2"/>
</dbReference>
<evidence type="ECO:0000256" key="3">
    <source>
        <dbReference type="ARBA" id="ARBA00022452"/>
    </source>
</evidence>
<organism evidence="7">
    <name type="scientific">hydrothermal vent metagenome</name>
    <dbReference type="NCBI Taxonomy" id="652676"/>
    <lineage>
        <taxon>unclassified sequences</taxon>
        <taxon>metagenomes</taxon>
        <taxon>ecological metagenomes</taxon>
    </lineage>
</organism>
<name>A0A3B0UAE6_9ZZZZ</name>
<keyword evidence="5" id="KW-0472">Membrane</keyword>
<gene>
    <name evidence="7" type="ORF">MNBD_BACTEROID07-744</name>
</gene>
<comment type="subcellular location">
    <subcellularLocation>
        <location evidence="1">Cell outer membrane</location>
    </subcellularLocation>
</comment>
<keyword evidence="3" id="KW-1134">Transmembrane beta strand</keyword>
<dbReference type="InterPro" id="IPR051906">
    <property type="entry name" value="TolC-like"/>
</dbReference>
<dbReference type="GO" id="GO:0015288">
    <property type="term" value="F:porin activity"/>
    <property type="evidence" value="ECO:0007669"/>
    <property type="project" value="TreeGrafter"/>
</dbReference>
<dbReference type="InterPro" id="IPR003423">
    <property type="entry name" value="OMP_efflux"/>
</dbReference>
<dbReference type="PANTHER" id="PTHR30026">
    <property type="entry name" value="OUTER MEMBRANE PROTEIN TOLC"/>
    <property type="match status" value="1"/>
</dbReference>
<keyword evidence="4" id="KW-0812">Transmembrane</keyword>
<evidence type="ECO:0000256" key="6">
    <source>
        <dbReference type="ARBA" id="ARBA00023237"/>
    </source>
</evidence>
<evidence type="ECO:0000256" key="4">
    <source>
        <dbReference type="ARBA" id="ARBA00022692"/>
    </source>
</evidence>
<dbReference type="AlphaFoldDB" id="A0A3B0UAE6"/>
<dbReference type="GO" id="GO:0015562">
    <property type="term" value="F:efflux transmembrane transporter activity"/>
    <property type="evidence" value="ECO:0007669"/>
    <property type="project" value="InterPro"/>
</dbReference>
<proteinExistence type="predicted"/>
<dbReference type="PANTHER" id="PTHR30026:SF20">
    <property type="entry name" value="OUTER MEMBRANE PROTEIN TOLC"/>
    <property type="match status" value="1"/>
</dbReference>
<keyword evidence="2" id="KW-0813">Transport</keyword>
<evidence type="ECO:0000256" key="2">
    <source>
        <dbReference type="ARBA" id="ARBA00022448"/>
    </source>
</evidence>
<evidence type="ECO:0000313" key="7">
    <source>
        <dbReference type="EMBL" id="VAW27418.1"/>
    </source>
</evidence>
<dbReference type="GO" id="GO:0009279">
    <property type="term" value="C:cell outer membrane"/>
    <property type="evidence" value="ECO:0007669"/>
    <property type="project" value="UniProtKB-SubCell"/>
</dbReference>
<sequence length="444" mass="51240">RKSYWQYRTFKATYLPELNLAATLPDINRSINAISAPDGTISYASQSVTNYSLGLSLNQKIGLTGGEIFVNTGLQRMDNFFTDTTTRQYLSNMINIGIKQPIFTYNPYKWNKKIEPLKYEEAKRIYLESEEDIAIKATNYFFSFLTAQIERKIAQKNYHNYDTLYKIAKGRYNLGKIAENDLLQLQLNFLKADASVEQAQLDYNDKLFRFKSYLRLAGSDRIELIPPLLTSFFNVSVSKAVEEAKLNTSTSLLFTQRLLEAASQLNMARMNGRFDMSLYASFGISQTSHTIQEAYRYPLNQERVSMGIVLPLLDWGKAKGGIKIAESNQELVKTAVQQDKIDFEQNIYLSVMQFAMQKKQLAIAAKSDTVAQQRYVVTHERYLIGKVNDVLELNNAQIDNDNARLNYFKTLRDYWVNYYELRKLTLYDFQKNLPITVNIKLLVQ</sequence>
<reference evidence="7" key="1">
    <citation type="submission" date="2018-06" db="EMBL/GenBank/DDBJ databases">
        <authorList>
            <person name="Zhirakovskaya E."/>
        </authorList>
    </citation>
    <scope>NUCLEOTIDE SEQUENCE</scope>
</reference>
<evidence type="ECO:0000256" key="5">
    <source>
        <dbReference type="ARBA" id="ARBA00023136"/>
    </source>
</evidence>
<dbReference type="EMBL" id="UOET01000107">
    <property type="protein sequence ID" value="VAW27418.1"/>
    <property type="molecule type" value="Genomic_DNA"/>
</dbReference>